<gene>
    <name evidence="1" type="ORF">CEPID_07430</name>
</gene>
<dbReference type="OrthoDB" id="4420183at2"/>
<dbReference type="AlphaFoldDB" id="A0A0G3GWV9"/>
<dbReference type="KEGG" id="cei:CEPID_07430"/>
<dbReference type="PATRIC" id="fig|1050174.4.peg.1497"/>
<protein>
    <submittedName>
        <fullName evidence="1">Uncharacterized protein</fullName>
    </submittedName>
</protein>
<dbReference type="Proteomes" id="UP000035368">
    <property type="component" value="Chromosome"/>
</dbReference>
<reference evidence="1 2" key="1">
    <citation type="submission" date="2015-05" db="EMBL/GenBank/DDBJ databases">
        <title>Complete genome sequence of Corynebacterium epidermidicanis DSM 45586, isolated from the skin of a dog suffering from pruritus.</title>
        <authorList>
            <person name="Ruckert C."/>
            <person name="Albersmeier A."/>
            <person name="Winkler A."/>
            <person name="Tauch A."/>
        </authorList>
    </citation>
    <scope>NUCLEOTIDE SEQUENCE [LARGE SCALE GENOMIC DNA]</scope>
    <source>
        <strain evidence="1 2">DSM 45586</strain>
    </source>
</reference>
<organism evidence="1 2">
    <name type="scientific">Corynebacterium epidermidicanis</name>
    <dbReference type="NCBI Taxonomy" id="1050174"/>
    <lineage>
        <taxon>Bacteria</taxon>
        <taxon>Bacillati</taxon>
        <taxon>Actinomycetota</taxon>
        <taxon>Actinomycetes</taxon>
        <taxon>Mycobacteriales</taxon>
        <taxon>Corynebacteriaceae</taxon>
        <taxon>Corynebacterium</taxon>
    </lineage>
</organism>
<dbReference type="EMBL" id="CP011541">
    <property type="protein sequence ID" value="AKK03337.1"/>
    <property type="molecule type" value="Genomic_DNA"/>
</dbReference>
<evidence type="ECO:0000313" key="1">
    <source>
        <dbReference type="EMBL" id="AKK03337.1"/>
    </source>
</evidence>
<accession>A0A0G3GWV9</accession>
<sequence>MTRELASIGMNFTRWQDAVEAAIASEKLEVTGEVRGGQLIDFLDESGATLTILAAEPFTTFSGFTGSTRNDAHVSMINDVLALNDLVNDEGYHLASVVSTLAQGPLLVDEPTQQWQQLNLSALAINVSRATDATTPGTFYSAGAEVVNSGSAATPDATFEATLKLENVNVATNSTTGVNFIHATASSPFPLDICLPAEAGSFQEGDIITGQFLLAGRIIPPAGCGGDDGCGSGGCGCGSGGCGGH</sequence>
<dbReference type="STRING" id="1050174.CEPID_07430"/>
<dbReference type="RefSeq" id="WP_047240387.1">
    <property type="nucleotide sequence ID" value="NZ_CP011541.1"/>
</dbReference>
<keyword evidence="2" id="KW-1185">Reference proteome</keyword>
<evidence type="ECO:0000313" key="2">
    <source>
        <dbReference type="Proteomes" id="UP000035368"/>
    </source>
</evidence>
<proteinExistence type="predicted"/>
<name>A0A0G3GWV9_9CORY</name>